<dbReference type="Gene3D" id="1.10.287.1080">
    <property type="entry name" value="MazG-like"/>
    <property type="match status" value="1"/>
</dbReference>
<evidence type="ECO:0000313" key="1">
    <source>
        <dbReference type="EMBL" id="MEB3428903.1"/>
    </source>
</evidence>
<name>A0AAW9MMX8_9FIRM</name>
<dbReference type="SUPFAM" id="SSF101386">
    <property type="entry name" value="all-alpha NTP pyrophosphatases"/>
    <property type="match status" value="1"/>
</dbReference>
<organism evidence="1 2">
    <name type="scientific">Citroniella saccharovorans</name>
    <dbReference type="NCBI Taxonomy" id="2053367"/>
    <lineage>
        <taxon>Bacteria</taxon>
        <taxon>Bacillati</taxon>
        <taxon>Bacillota</taxon>
        <taxon>Tissierellia</taxon>
        <taxon>Tissierellales</taxon>
        <taxon>Peptoniphilaceae</taxon>
        <taxon>Citroniella</taxon>
    </lineage>
</organism>
<dbReference type="AlphaFoldDB" id="A0AAW9MMX8"/>
<accession>A0AAW9MMX8</accession>
<gene>
    <name evidence="1" type="ORF">VLK81_02500</name>
</gene>
<feature type="non-terminal residue" evidence="1">
    <location>
        <position position="158"/>
    </location>
</feature>
<reference evidence="1 2" key="1">
    <citation type="submission" date="2024-01" db="EMBL/GenBank/DDBJ databases">
        <title>Complete genome sequence of Citroniella saccharovorans strain M6.X9, isolated from human fecal sample.</title>
        <authorList>
            <person name="Cheng G."/>
            <person name="Westerholm M."/>
            <person name="Schnurer A."/>
        </authorList>
    </citation>
    <scope>NUCLEOTIDE SEQUENCE [LARGE SCALE GENOMIC DNA]</scope>
    <source>
        <strain evidence="1 2">DSM 29873</strain>
    </source>
</reference>
<dbReference type="EMBL" id="JAYKOT010000002">
    <property type="protein sequence ID" value="MEB3428903.1"/>
    <property type="molecule type" value="Genomic_DNA"/>
</dbReference>
<protein>
    <submittedName>
        <fullName evidence="1">Uncharacterized protein</fullName>
    </submittedName>
</protein>
<dbReference type="Proteomes" id="UP001357733">
    <property type="component" value="Unassembled WGS sequence"/>
</dbReference>
<keyword evidence="2" id="KW-1185">Reference proteome</keyword>
<evidence type="ECO:0000313" key="2">
    <source>
        <dbReference type="Proteomes" id="UP001357733"/>
    </source>
</evidence>
<proteinExistence type="predicted"/>
<comment type="caution">
    <text evidence="1">The sequence shown here is derived from an EMBL/GenBank/DDBJ whole genome shotgun (WGS) entry which is preliminary data.</text>
</comment>
<sequence>MKILESIEDIKMQDLIKKIERWAIDRELDKTAEEMAELIIGISKDNIEGIKDSIGDVFVTLVIGNMIDEKLDIEKYYKYAKEDLNRRDIEDDKRAKIFGLAQDMMEVIRDEYYYDTLFHTLVDLVEIAEIHNLKFTDCVESAYDEIKDRKGKTIDGCF</sequence>